<sequence>MRFASGREMRLTHERSISIEIFINEYGIMNKELGSDSRPYEAVSEMRGGFKIEVRKPQGYDHFEIYFPQTSKIINTGSGDSEEAKKVFKDACDYALTMLPTEVEDGKKLRSDQVDKIETKVIQYLELKGYSG</sequence>
<comment type="caution">
    <text evidence="1">The sequence shown here is derived from an EMBL/GenBank/DDBJ whole genome shotgun (WGS) entry which is preliminary data.</text>
</comment>
<name>A0A1F7UJN3_9BACT</name>
<gene>
    <name evidence="1" type="ORF">A3J43_00400</name>
</gene>
<evidence type="ECO:0000313" key="2">
    <source>
        <dbReference type="Proteomes" id="UP000176604"/>
    </source>
</evidence>
<dbReference type="AlphaFoldDB" id="A0A1F7UJN3"/>
<organism evidence="1 2">
    <name type="scientific">Candidatus Uhrbacteria bacterium RIFCSPHIGHO2_12_FULL_54_23</name>
    <dbReference type="NCBI Taxonomy" id="1802397"/>
    <lineage>
        <taxon>Bacteria</taxon>
        <taxon>Candidatus Uhriibacteriota</taxon>
    </lineage>
</organism>
<accession>A0A1F7UJN3</accession>
<dbReference type="Proteomes" id="UP000176604">
    <property type="component" value="Unassembled WGS sequence"/>
</dbReference>
<dbReference type="STRING" id="1802397.A3J43_00400"/>
<proteinExistence type="predicted"/>
<dbReference type="EMBL" id="MGEF01000047">
    <property type="protein sequence ID" value="OGL77944.1"/>
    <property type="molecule type" value="Genomic_DNA"/>
</dbReference>
<protein>
    <submittedName>
        <fullName evidence="1">Uncharacterized protein</fullName>
    </submittedName>
</protein>
<reference evidence="1 2" key="1">
    <citation type="journal article" date="2016" name="Nat. Commun.">
        <title>Thousands of microbial genomes shed light on interconnected biogeochemical processes in an aquifer system.</title>
        <authorList>
            <person name="Anantharaman K."/>
            <person name="Brown C.T."/>
            <person name="Hug L.A."/>
            <person name="Sharon I."/>
            <person name="Castelle C.J."/>
            <person name="Probst A.J."/>
            <person name="Thomas B.C."/>
            <person name="Singh A."/>
            <person name="Wilkins M.J."/>
            <person name="Karaoz U."/>
            <person name="Brodie E.L."/>
            <person name="Williams K.H."/>
            <person name="Hubbard S.S."/>
            <person name="Banfield J.F."/>
        </authorList>
    </citation>
    <scope>NUCLEOTIDE SEQUENCE [LARGE SCALE GENOMIC DNA]</scope>
</reference>
<evidence type="ECO:0000313" key="1">
    <source>
        <dbReference type="EMBL" id="OGL77944.1"/>
    </source>
</evidence>